<dbReference type="RefSeq" id="XP_028513144.1">
    <property type="nucleotide sequence ID" value="XM_028657343.1"/>
</dbReference>
<dbReference type="InterPro" id="IPR000742">
    <property type="entry name" value="EGF"/>
</dbReference>
<reference evidence="3" key="1">
    <citation type="submission" date="2022-11" db="UniProtKB">
        <authorList>
            <consortium name="EnsemblMetazoa"/>
        </authorList>
    </citation>
    <scope>IDENTIFICATION</scope>
</reference>
<evidence type="ECO:0000313" key="4">
    <source>
        <dbReference type="Proteomes" id="UP000887567"/>
    </source>
</evidence>
<accession>A0A913YDN6</accession>
<keyword evidence="4" id="KW-1185">Reference proteome</keyword>
<feature type="domain" description="Apple" evidence="2">
    <location>
        <begin position="53"/>
        <end position="140"/>
    </location>
</feature>
<evidence type="ECO:0000256" key="1">
    <source>
        <dbReference type="ARBA" id="ARBA00006373"/>
    </source>
</evidence>
<dbReference type="InterPro" id="IPR003609">
    <property type="entry name" value="Pan_app"/>
</dbReference>
<dbReference type="SUPFAM" id="SSF57196">
    <property type="entry name" value="EGF/Laminin"/>
    <property type="match status" value="1"/>
</dbReference>
<evidence type="ECO:0000313" key="3">
    <source>
        <dbReference type="EnsemblMetazoa" id="XP_028513144.1"/>
    </source>
</evidence>
<dbReference type="Gene3D" id="3.50.4.10">
    <property type="entry name" value="Hepatocyte Growth Factor"/>
    <property type="match status" value="1"/>
</dbReference>
<comment type="similarity">
    <text evidence="1">Belongs to the EGF domain peptide family.</text>
</comment>
<protein>
    <recommendedName>
        <fullName evidence="2">Apple domain-containing protein</fullName>
    </recommendedName>
</protein>
<dbReference type="PROSITE" id="PS01186">
    <property type="entry name" value="EGF_2"/>
    <property type="match status" value="1"/>
</dbReference>
<dbReference type="SUPFAM" id="SSF57414">
    <property type="entry name" value="Hairpin loop containing domain-like"/>
    <property type="match status" value="1"/>
</dbReference>
<dbReference type="PROSITE" id="PS50948">
    <property type="entry name" value="PAN"/>
    <property type="match status" value="1"/>
</dbReference>
<dbReference type="PROSITE" id="PS00022">
    <property type="entry name" value="EGF_1"/>
    <property type="match status" value="1"/>
</dbReference>
<dbReference type="GeneID" id="110233155"/>
<dbReference type="Proteomes" id="UP000887567">
    <property type="component" value="Unplaced"/>
</dbReference>
<dbReference type="EnsemblMetazoa" id="XM_028657343.1">
    <property type="protein sequence ID" value="XP_028513144.1"/>
    <property type="gene ID" value="LOC110233155"/>
</dbReference>
<name>A0A913YDN6_EXADI</name>
<dbReference type="AlphaFoldDB" id="A0A913YDN6"/>
<dbReference type="Pfam" id="PF00024">
    <property type="entry name" value="PAN_1"/>
    <property type="match status" value="1"/>
</dbReference>
<sequence>MNLQLEHCTQGRAISYANHFIWIAIIIIDIISSVNSAECGQELDFKSLRKSGCLKGSKIRRVAFTESIAGYIIEGPVMSSITTDNERECEQACFLAKNSTCSTFNYCPGEKKCELLYNNRGPGDYSVKKEMECSFGTHQCKNKKCEEGYCYLIGDEKRCVCKQGYKGETCNESE</sequence>
<dbReference type="KEGG" id="epa:110233155"/>
<evidence type="ECO:0000259" key="2">
    <source>
        <dbReference type="PROSITE" id="PS50948"/>
    </source>
</evidence>
<proteinExistence type="inferred from homology"/>
<organism evidence="3 4">
    <name type="scientific">Exaiptasia diaphana</name>
    <name type="common">Tropical sea anemone</name>
    <name type="synonym">Aiptasia pulchella</name>
    <dbReference type="NCBI Taxonomy" id="2652724"/>
    <lineage>
        <taxon>Eukaryota</taxon>
        <taxon>Metazoa</taxon>
        <taxon>Cnidaria</taxon>
        <taxon>Anthozoa</taxon>
        <taxon>Hexacorallia</taxon>
        <taxon>Actiniaria</taxon>
        <taxon>Aiptasiidae</taxon>
        <taxon>Exaiptasia</taxon>
    </lineage>
</organism>